<dbReference type="GO" id="GO:0016192">
    <property type="term" value="P:vesicle-mediated transport"/>
    <property type="evidence" value="ECO:0007669"/>
    <property type="project" value="InterPro"/>
</dbReference>
<dbReference type="InterPro" id="IPR001619">
    <property type="entry name" value="Sec1-like"/>
</dbReference>
<organism evidence="2 3">
    <name type="scientific">Strigomonas culicis</name>
    <dbReference type="NCBI Taxonomy" id="28005"/>
    <lineage>
        <taxon>Eukaryota</taxon>
        <taxon>Discoba</taxon>
        <taxon>Euglenozoa</taxon>
        <taxon>Kinetoplastea</taxon>
        <taxon>Metakinetoplastina</taxon>
        <taxon>Trypanosomatida</taxon>
        <taxon>Trypanosomatidae</taxon>
        <taxon>Strigomonadinae</taxon>
        <taxon>Strigomonas</taxon>
    </lineage>
</organism>
<keyword evidence="3" id="KW-1185">Reference proteome</keyword>
<dbReference type="Gene3D" id="3.40.50.1910">
    <property type="match status" value="1"/>
</dbReference>
<dbReference type="Gene3D" id="3.90.830.10">
    <property type="entry name" value="Syntaxin Binding Protein 1, Chain A, domain 2"/>
    <property type="match status" value="1"/>
</dbReference>
<evidence type="ECO:0000256" key="1">
    <source>
        <dbReference type="ARBA" id="ARBA00009884"/>
    </source>
</evidence>
<comment type="similarity">
    <text evidence="1">Belongs to the STXBP/unc-18/SEC1 family.</text>
</comment>
<reference evidence="2 3" key="1">
    <citation type="journal article" date="2013" name="PLoS ONE">
        <title>Predicting the Proteins of Angomonas deanei, Strigomonas culicis and Their Respective Endosymbionts Reveals New Aspects of the Trypanosomatidae Family.</title>
        <authorList>
            <person name="Motta M.C."/>
            <person name="Martins A.C."/>
            <person name="de Souza S.S."/>
            <person name="Catta-Preta C.M."/>
            <person name="Silva R."/>
            <person name="Klein C.C."/>
            <person name="de Almeida L.G."/>
            <person name="de Lima Cunha O."/>
            <person name="Ciapina L.P."/>
            <person name="Brocchi M."/>
            <person name="Colabardini A.C."/>
            <person name="de Araujo Lima B."/>
            <person name="Machado C.R."/>
            <person name="de Almeida Soares C.M."/>
            <person name="Probst C.M."/>
            <person name="de Menezes C.B."/>
            <person name="Thompson C.E."/>
            <person name="Bartholomeu D.C."/>
            <person name="Gradia D.F."/>
            <person name="Pavoni D.P."/>
            <person name="Grisard E.C."/>
            <person name="Fantinatti-Garboggini F."/>
            <person name="Marchini F.K."/>
            <person name="Rodrigues-Luiz G.F."/>
            <person name="Wagner G."/>
            <person name="Goldman G.H."/>
            <person name="Fietto J.L."/>
            <person name="Elias M.C."/>
            <person name="Goldman M.H."/>
            <person name="Sagot M.F."/>
            <person name="Pereira M."/>
            <person name="Stoco P.H."/>
            <person name="de Mendonca-Neto R.P."/>
            <person name="Teixeira S.M."/>
            <person name="Maciel T.E."/>
            <person name="de Oliveira Mendes T.A."/>
            <person name="Urmenyi T.P."/>
            <person name="de Souza W."/>
            <person name="Schenkman S."/>
            <person name="de Vasconcelos A.T."/>
        </authorList>
    </citation>
    <scope>NUCLEOTIDE SEQUENCE [LARGE SCALE GENOMIC DNA]</scope>
</reference>
<dbReference type="InterPro" id="IPR027482">
    <property type="entry name" value="Sec1-like_dom2"/>
</dbReference>
<dbReference type="Pfam" id="PF00995">
    <property type="entry name" value="Sec1"/>
    <property type="match status" value="1"/>
</dbReference>
<comment type="caution">
    <text evidence="2">The sequence shown here is derived from an EMBL/GenBank/DDBJ whole genome shotgun (WGS) entry which is preliminary data.</text>
</comment>
<dbReference type="InterPro" id="IPR036045">
    <property type="entry name" value="Sec1-like_sf"/>
</dbReference>
<proteinExistence type="inferred from homology"/>
<evidence type="ECO:0000313" key="3">
    <source>
        <dbReference type="Proteomes" id="UP000015354"/>
    </source>
</evidence>
<dbReference type="EMBL" id="ATMH01009643">
    <property type="protein sequence ID" value="EPY19063.1"/>
    <property type="molecule type" value="Genomic_DNA"/>
</dbReference>
<dbReference type="AlphaFoldDB" id="S9TRE2"/>
<protein>
    <submittedName>
        <fullName evidence="2">Vacuolar protein sorting-associated protein 45</fullName>
    </submittedName>
</protein>
<dbReference type="InterPro" id="IPR043127">
    <property type="entry name" value="Sec-1-like_dom3a"/>
</dbReference>
<name>S9TRE2_9TRYP</name>
<gene>
    <name evidence="2" type="ORF">STCU_09643</name>
</gene>
<dbReference type="Proteomes" id="UP000015354">
    <property type="component" value="Unassembled WGS sequence"/>
</dbReference>
<accession>S9TRE2</accession>
<sequence>MLHEHIGLRYNTLRLPPDVAGADAEGYAFSEQDDIFFAANMFLNWGDLCNNVKTYVDKCKTALNLDRSTATMDEIKQFMQRISQTKNLTNSVAKHTTVTTHLSHVIKERGLLQLSLLEQDMVASHNAGDHWNRLLTLLQQAEVTSRDKVRLCVLYYLRYEMASGGDAMPRVQAVLNDLMAAGHTPILQRVRDYYTPLGRPTDDLFADTGVLSSIVKTFVDVGNIYTQHEPVLKRTLLQTLTGTLEGREGNAYSCPYSSANPPTFGFKPTEVMVFMCGGYTYEEAALVHGINQKTVYKPNDLTQMAPNAHVVLGGDRILNSNIFMDALMEGM</sequence>
<dbReference type="SUPFAM" id="SSF56815">
    <property type="entry name" value="Sec1/munc18-like (SM) proteins"/>
    <property type="match status" value="1"/>
</dbReference>
<evidence type="ECO:0000313" key="2">
    <source>
        <dbReference type="EMBL" id="EPY19063.1"/>
    </source>
</evidence>
<dbReference type="OrthoDB" id="10266265at2759"/>
<dbReference type="PANTHER" id="PTHR11679">
    <property type="entry name" value="VESICLE PROTEIN SORTING-ASSOCIATED"/>
    <property type="match status" value="1"/>
</dbReference>